<dbReference type="Proteomes" id="UP000310708">
    <property type="component" value="Unassembled WGS sequence"/>
</dbReference>
<dbReference type="GO" id="GO:0003723">
    <property type="term" value="F:RNA binding"/>
    <property type="evidence" value="ECO:0007669"/>
    <property type="project" value="TreeGrafter"/>
</dbReference>
<keyword evidence="2" id="KW-0507">mRNA processing</keyword>
<organism evidence="6 7">
    <name type="scientific">Wallemia mellicola</name>
    <dbReference type="NCBI Taxonomy" id="1708541"/>
    <lineage>
        <taxon>Eukaryota</taxon>
        <taxon>Fungi</taxon>
        <taxon>Dikarya</taxon>
        <taxon>Basidiomycota</taxon>
        <taxon>Wallemiomycotina</taxon>
        <taxon>Wallemiomycetes</taxon>
        <taxon>Wallemiales</taxon>
        <taxon>Wallemiaceae</taxon>
        <taxon>Wallemia</taxon>
    </lineage>
</organism>
<accession>A0A4T0LQ34</accession>
<comment type="caution">
    <text evidence="6">The sequence shown here is derived from an EMBL/GenBank/DDBJ whole genome shotgun (WGS) entry which is preliminary data.</text>
</comment>
<protein>
    <submittedName>
        <fullName evidence="6">WD40 repeat-like protein</fullName>
    </submittedName>
</protein>
<evidence type="ECO:0000256" key="5">
    <source>
        <dbReference type="PROSITE-ProRule" id="PRU00221"/>
    </source>
</evidence>
<dbReference type="InterPro" id="IPR015943">
    <property type="entry name" value="WD40/YVTN_repeat-like_dom_sf"/>
</dbReference>
<name>A0A4T0LQ34_9BASI</name>
<reference evidence="6 7" key="1">
    <citation type="submission" date="2019-03" db="EMBL/GenBank/DDBJ databases">
        <title>Sequencing 25 genomes of Wallemia mellicola.</title>
        <authorList>
            <person name="Gostincar C."/>
        </authorList>
    </citation>
    <scope>NUCLEOTIDE SEQUENCE [LARGE SCALE GENOMIC DNA]</scope>
    <source>
        <strain evidence="6 7">EXF-757</strain>
    </source>
</reference>
<keyword evidence="3" id="KW-0677">Repeat</keyword>
<dbReference type="PROSITE" id="PS00678">
    <property type="entry name" value="WD_REPEATS_1"/>
    <property type="match status" value="1"/>
</dbReference>
<dbReference type="InterPro" id="IPR020472">
    <property type="entry name" value="WD40_PAC1"/>
</dbReference>
<evidence type="ECO:0000313" key="7">
    <source>
        <dbReference type="Proteomes" id="UP000310708"/>
    </source>
</evidence>
<dbReference type="PROSITE" id="PS50294">
    <property type="entry name" value="WD_REPEATS_REGION"/>
    <property type="match status" value="4"/>
</dbReference>
<gene>
    <name evidence="6" type="ORF">E3Q01_03553</name>
</gene>
<sequence length="370" mass="40987">MAKRISENSNQLISKRVKSSDLEDKLGLNSPNTQQLALSEKKDSDNQLIRSVQRTSKLAAPIIKLEGCHTDEITAVKFDLTGNFLVAVSTDRSISLWKTYTNENFGYIPFAHKQAITSLALSRTSPSNPAIITASADNTIAVWDSFSGKLIRRLREHTDIVNAISLSKNPSHELLASAGDDNKICIWDYSESKHPLHVINWNAPVISIEWSDDESTIFIGGLDNEIHAYDLKTHSKLYSLRGHSDTVTFLRLSPTGQYLLSCSNDSTVRIWDVRPFTNDPSRIHRVLHGTVSSFEGVYTQPAWTQDAARVAVGSADRTVTVWDVETGNILYKLPGHTGTVNAVDIHPNEPIIVSSGKDAKMYLGELMESL</sequence>
<evidence type="ECO:0000313" key="6">
    <source>
        <dbReference type="EMBL" id="TIC63090.1"/>
    </source>
</evidence>
<feature type="repeat" description="WD" evidence="5">
    <location>
        <begin position="240"/>
        <end position="274"/>
    </location>
</feature>
<dbReference type="GO" id="GO:0071013">
    <property type="term" value="C:catalytic step 2 spliceosome"/>
    <property type="evidence" value="ECO:0007669"/>
    <property type="project" value="TreeGrafter"/>
</dbReference>
<evidence type="ECO:0000256" key="1">
    <source>
        <dbReference type="ARBA" id="ARBA00022574"/>
    </source>
</evidence>
<dbReference type="SUPFAM" id="SSF50978">
    <property type="entry name" value="WD40 repeat-like"/>
    <property type="match status" value="1"/>
</dbReference>
<evidence type="ECO:0000256" key="4">
    <source>
        <dbReference type="ARBA" id="ARBA00023187"/>
    </source>
</evidence>
<dbReference type="GO" id="GO:0006397">
    <property type="term" value="P:mRNA processing"/>
    <property type="evidence" value="ECO:0007669"/>
    <property type="project" value="UniProtKB-KW"/>
</dbReference>
<dbReference type="InterPro" id="IPR036322">
    <property type="entry name" value="WD40_repeat_dom_sf"/>
</dbReference>
<feature type="repeat" description="WD" evidence="5">
    <location>
        <begin position="154"/>
        <end position="197"/>
    </location>
</feature>
<feature type="repeat" description="WD" evidence="5">
    <location>
        <begin position="109"/>
        <end position="153"/>
    </location>
</feature>
<dbReference type="AlphaFoldDB" id="A0A4T0LQ34"/>
<feature type="repeat" description="WD" evidence="5">
    <location>
        <begin position="302"/>
        <end position="332"/>
    </location>
</feature>
<dbReference type="CDD" id="cd00200">
    <property type="entry name" value="WD40"/>
    <property type="match status" value="1"/>
</dbReference>
<dbReference type="PRINTS" id="PR00320">
    <property type="entry name" value="GPROTEINBRPT"/>
</dbReference>
<evidence type="ECO:0000256" key="3">
    <source>
        <dbReference type="ARBA" id="ARBA00022737"/>
    </source>
</evidence>
<dbReference type="EMBL" id="SPRX01000054">
    <property type="protein sequence ID" value="TIC63090.1"/>
    <property type="molecule type" value="Genomic_DNA"/>
</dbReference>
<evidence type="ECO:0000256" key="2">
    <source>
        <dbReference type="ARBA" id="ARBA00022664"/>
    </source>
</evidence>
<keyword evidence="1 5" id="KW-0853">WD repeat</keyword>
<dbReference type="Pfam" id="PF00400">
    <property type="entry name" value="WD40"/>
    <property type="match status" value="6"/>
</dbReference>
<dbReference type="PROSITE" id="PS50082">
    <property type="entry name" value="WD_REPEATS_2"/>
    <property type="match status" value="6"/>
</dbReference>
<proteinExistence type="predicted"/>
<dbReference type="PANTHER" id="PTHR44006:SF1">
    <property type="entry name" value="U5 SMALL NUCLEAR RIBONUCLEOPROTEIN 40 KDA PROTEIN"/>
    <property type="match status" value="1"/>
</dbReference>
<feature type="repeat" description="WD" evidence="5">
    <location>
        <begin position="66"/>
        <end position="107"/>
    </location>
</feature>
<dbReference type="SMART" id="SM00320">
    <property type="entry name" value="WD40"/>
    <property type="match status" value="7"/>
</dbReference>
<dbReference type="InterPro" id="IPR019775">
    <property type="entry name" value="WD40_repeat_CS"/>
</dbReference>
<feature type="repeat" description="WD" evidence="5">
    <location>
        <begin position="333"/>
        <end position="370"/>
    </location>
</feature>
<dbReference type="Gene3D" id="2.130.10.10">
    <property type="entry name" value="YVTN repeat-like/Quinoprotein amine dehydrogenase"/>
    <property type="match status" value="1"/>
</dbReference>
<dbReference type="InterPro" id="IPR001680">
    <property type="entry name" value="WD40_rpt"/>
</dbReference>
<keyword evidence="4" id="KW-0508">mRNA splicing</keyword>
<dbReference type="PANTHER" id="PTHR44006">
    <property type="entry name" value="U5 SMALL NUCLEAR RIBONUCLEOPROTEIN 40 KDA PROTEIN"/>
    <property type="match status" value="1"/>
</dbReference>
<dbReference type="InterPro" id="IPR052234">
    <property type="entry name" value="U5_snRNP_Component"/>
</dbReference>
<dbReference type="GO" id="GO:0008380">
    <property type="term" value="P:RNA splicing"/>
    <property type="evidence" value="ECO:0007669"/>
    <property type="project" value="UniProtKB-KW"/>
</dbReference>